<dbReference type="EMBL" id="JAHHUM010000633">
    <property type="protein sequence ID" value="KAK5618203.1"/>
    <property type="molecule type" value="Genomic_DNA"/>
</dbReference>
<evidence type="ECO:0000313" key="2">
    <source>
        <dbReference type="EMBL" id="KAK5618203.1"/>
    </source>
</evidence>
<feature type="compositionally biased region" description="Low complexity" evidence="1">
    <location>
        <begin position="145"/>
        <end position="155"/>
    </location>
</feature>
<protein>
    <submittedName>
        <fullName evidence="2">Uncharacterized protein</fullName>
    </submittedName>
</protein>
<keyword evidence="3" id="KW-1185">Reference proteome</keyword>
<feature type="region of interest" description="Disordered" evidence="1">
    <location>
        <begin position="190"/>
        <end position="216"/>
    </location>
</feature>
<feature type="compositionally biased region" description="Polar residues" evidence="1">
    <location>
        <begin position="47"/>
        <end position="59"/>
    </location>
</feature>
<evidence type="ECO:0000256" key="1">
    <source>
        <dbReference type="SAM" id="MobiDB-lite"/>
    </source>
</evidence>
<evidence type="ECO:0000313" key="3">
    <source>
        <dbReference type="Proteomes" id="UP001311232"/>
    </source>
</evidence>
<proteinExistence type="predicted"/>
<gene>
    <name evidence="2" type="ORF">CRENBAI_020829</name>
</gene>
<accession>A0AAV9S9V7</accession>
<name>A0AAV9S9V7_9TELE</name>
<comment type="caution">
    <text evidence="2">The sequence shown here is derived from an EMBL/GenBank/DDBJ whole genome shotgun (WGS) entry which is preliminary data.</text>
</comment>
<sequence length="216" mass="22780">MESPEGHYPTPPTGTPRRPGYSALPLGPLAETTVRDLSPTRRRRDATLSSTGVNPNTRTADGGQQANPPQPPASPWGHSRVKRVQPLSRRWGSEPTLCVEASPTISSRYLDPPQKLRAPFPPSEGGGPRGMASHLSFGLGPAGPPRGANPGPQGALRRGPTPRPGSRVGPGSAVPGDVTCLDLVVPHEGFLNRSLSDPSPRACLPWGHLSPRQHSL</sequence>
<reference evidence="2 3" key="1">
    <citation type="submission" date="2021-06" db="EMBL/GenBank/DDBJ databases">
        <authorList>
            <person name="Palmer J.M."/>
        </authorList>
    </citation>
    <scope>NUCLEOTIDE SEQUENCE [LARGE SCALE GENOMIC DNA]</scope>
    <source>
        <strain evidence="2 3">MEX-2019</strain>
        <tissue evidence="2">Muscle</tissue>
    </source>
</reference>
<organism evidence="2 3">
    <name type="scientific">Crenichthys baileyi</name>
    <name type="common">White River springfish</name>
    <dbReference type="NCBI Taxonomy" id="28760"/>
    <lineage>
        <taxon>Eukaryota</taxon>
        <taxon>Metazoa</taxon>
        <taxon>Chordata</taxon>
        <taxon>Craniata</taxon>
        <taxon>Vertebrata</taxon>
        <taxon>Euteleostomi</taxon>
        <taxon>Actinopterygii</taxon>
        <taxon>Neopterygii</taxon>
        <taxon>Teleostei</taxon>
        <taxon>Neoteleostei</taxon>
        <taxon>Acanthomorphata</taxon>
        <taxon>Ovalentaria</taxon>
        <taxon>Atherinomorphae</taxon>
        <taxon>Cyprinodontiformes</taxon>
        <taxon>Goodeidae</taxon>
        <taxon>Crenichthys</taxon>
    </lineage>
</organism>
<dbReference type="Proteomes" id="UP001311232">
    <property type="component" value="Unassembled WGS sequence"/>
</dbReference>
<feature type="region of interest" description="Disordered" evidence="1">
    <location>
        <begin position="1"/>
        <end position="177"/>
    </location>
</feature>
<dbReference type="AlphaFoldDB" id="A0AAV9S9V7"/>